<evidence type="ECO:0000313" key="4">
    <source>
        <dbReference type="RefSeq" id="XP_015944006.1"/>
    </source>
</evidence>
<evidence type="ECO:0000313" key="3">
    <source>
        <dbReference type="Proteomes" id="UP000515211"/>
    </source>
</evidence>
<feature type="compositionally biased region" description="Basic and acidic residues" evidence="1">
    <location>
        <begin position="332"/>
        <end position="342"/>
    </location>
</feature>
<feature type="signal peptide" evidence="2">
    <location>
        <begin position="1"/>
        <end position="25"/>
    </location>
</feature>
<feature type="region of interest" description="Disordered" evidence="1">
    <location>
        <begin position="272"/>
        <end position="375"/>
    </location>
</feature>
<dbReference type="Proteomes" id="UP000515211">
    <property type="component" value="Chromosome 10"/>
</dbReference>
<feature type="compositionally biased region" description="Pro residues" evidence="1">
    <location>
        <begin position="319"/>
        <end position="328"/>
    </location>
</feature>
<keyword evidence="3" id="KW-1185">Reference proteome</keyword>
<protein>
    <submittedName>
        <fullName evidence="4">Uncharacterized protein LOC107469141</fullName>
    </submittedName>
</protein>
<reference evidence="3" key="1">
    <citation type="journal article" date="2016" name="Nat. Genet.">
        <title>The genome sequences of Arachis duranensis and Arachis ipaensis, the diploid ancestors of cultivated peanut.</title>
        <authorList>
            <person name="Bertioli D.J."/>
            <person name="Cannon S.B."/>
            <person name="Froenicke L."/>
            <person name="Huang G."/>
            <person name="Farmer A.D."/>
            <person name="Cannon E.K."/>
            <person name="Liu X."/>
            <person name="Gao D."/>
            <person name="Clevenger J."/>
            <person name="Dash S."/>
            <person name="Ren L."/>
            <person name="Moretzsohn M.C."/>
            <person name="Shirasawa K."/>
            <person name="Huang W."/>
            <person name="Vidigal B."/>
            <person name="Abernathy B."/>
            <person name="Chu Y."/>
            <person name="Niederhuth C.E."/>
            <person name="Umale P."/>
            <person name="Araujo A.C."/>
            <person name="Kozik A."/>
            <person name="Kim K.D."/>
            <person name="Burow M.D."/>
            <person name="Varshney R.K."/>
            <person name="Wang X."/>
            <person name="Zhang X."/>
            <person name="Barkley N."/>
            <person name="Guimaraes P.M."/>
            <person name="Isobe S."/>
            <person name="Guo B."/>
            <person name="Liao B."/>
            <person name="Stalker H.T."/>
            <person name="Schmitz R.J."/>
            <person name="Scheffler B.E."/>
            <person name="Leal-Bertioli S.C."/>
            <person name="Xun X."/>
            <person name="Jackson S.A."/>
            <person name="Michelmore R."/>
            <person name="Ozias-Akins P."/>
        </authorList>
    </citation>
    <scope>NUCLEOTIDE SEQUENCE [LARGE SCALE GENOMIC DNA]</scope>
    <source>
        <strain evidence="3">cv. V14167</strain>
    </source>
</reference>
<evidence type="ECO:0000256" key="1">
    <source>
        <dbReference type="SAM" id="MobiDB-lite"/>
    </source>
</evidence>
<feature type="compositionally biased region" description="Polar residues" evidence="1">
    <location>
        <begin position="294"/>
        <end position="306"/>
    </location>
</feature>
<feature type="compositionally biased region" description="Pro residues" evidence="1">
    <location>
        <begin position="122"/>
        <end position="140"/>
    </location>
</feature>
<sequence length="536" mass="61384">MTNSKACFSFVLIFAFFVSSHHVLAREFPNDNVEVDDLKGSTNNNILWTIPLTPTKTEEDHYTTPSVGYYSRNPHQGNDPVLPMLFFRRNKNKKPPETGTHTPPKPQPEQHIHNPNTHPHNPHPYYPNDPPTHPYYPDDPPTNYQRPNPLMGVIPLLEPLIRGQNGEGPESEKVDPESKKIPPPDDGEEDSMDNTAHHSIGYNPYSSYQYQSSGFQNIGKRLSAYNMEEVDELKGSNNNLEWTIPLKPTKIEKDHYTNPSIGNYHRDSYRSNTLILPMLRKKRRRIRRKPDPPQGTNTNPKNGSQSHDPPHDPTHGPPHDPLQGPPQGQPHDPPHGPYHDPPHGPNSGPYNPYNDPNTGRYNPYNGPDYYGDGSGMDYPSDPSTISQIWNMFKNWGKRFTDWYNSNPNNHPDEESPPVEDEPSSDRPHSSIGYNPYRSYQYYVLSALPQTPSNNYYTLPFSYNPNHYLQWNHHHVSPKILNAGYSANFAAYQPSPFQHFEAENYKDGNVAWNHKMKSPSEIGWSTNYGDNEKERMN</sequence>
<feature type="compositionally biased region" description="Basic and acidic residues" evidence="1">
    <location>
        <begin position="308"/>
        <end position="318"/>
    </location>
</feature>
<feature type="region of interest" description="Disordered" evidence="1">
    <location>
        <begin position="57"/>
        <end position="200"/>
    </location>
</feature>
<dbReference type="AlphaFoldDB" id="A0A6P4BQE5"/>
<name>A0A6P4BQE5_ARADU</name>
<feature type="compositionally biased region" description="Basic and acidic residues" evidence="1">
    <location>
        <begin position="170"/>
        <end position="183"/>
    </location>
</feature>
<feature type="compositionally biased region" description="Basic residues" evidence="1">
    <location>
        <begin position="279"/>
        <end position="288"/>
    </location>
</feature>
<feature type="chain" id="PRO_5027888137" evidence="2">
    <location>
        <begin position="26"/>
        <end position="536"/>
    </location>
</feature>
<keyword evidence="2" id="KW-0732">Signal</keyword>
<dbReference type="RefSeq" id="XP_015944006.1">
    <property type="nucleotide sequence ID" value="XM_016088520.3"/>
</dbReference>
<organism evidence="3 4">
    <name type="scientific">Arachis duranensis</name>
    <name type="common">Wild peanut</name>
    <dbReference type="NCBI Taxonomy" id="130453"/>
    <lineage>
        <taxon>Eukaryota</taxon>
        <taxon>Viridiplantae</taxon>
        <taxon>Streptophyta</taxon>
        <taxon>Embryophyta</taxon>
        <taxon>Tracheophyta</taxon>
        <taxon>Spermatophyta</taxon>
        <taxon>Magnoliopsida</taxon>
        <taxon>eudicotyledons</taxon>
        <taxon>Gunneridae</taxon>
        <taxon>Pentapetalae</taxon>
        <taxon>rosids</taxon>
        <taxon>fabids</taxon>
        <taxon>Fabales</taxon>
        <taxon>Fabaceae</taxon>
        <taxon>Papilionoideae</taxon>
        <taxon>50 kb inversion clade</taxon>
        <taxon>dalbergioids sensu lato</taxon>
        <taxon>Dalbergieae</taxon>
        <taxon>Pterocarpus clade</taxon>
        <taxon>Arachis</taxon>
    </lineage>
</organism>
<feature type="region of interest" description="Disordered" evidence="1">
    <location>
        <begin position="406"/>
        <end position="430"/>
    </location>
</feature>
<dbReference type="GeneID" id="107469141"/>
<reference evidence="4" key="2">
    <citation type="submission" date="2025-08" db="UniProtKB">
        <authorList>
            <consortium name="RefSeq"/>
        </authorList>
    </citation>
    <scope>IDENTIFICATION</scope>
    <source>
        <tissue evidence="4">Whole plant</tissue>
    </source>
</reference>
<dbReference type="KEGG" id="adu:107469141"/>
<gene>
    <name evidence="4" type="primary">LOC107469141</name>
</gene>
<accession>A0A6P4BQE5</accession>
<evidence type="ECO:0000256" key="2">
    <source>
        <dbReference type="SAM" id="SignalP"/>
    </source>
</evidence>
<proteinExistence type="predicted"/>